<dbReference type="GO" id="GO:0030174">
    <property type="term" value="P:regulation of DNA-templated DNA replication initiation"/>
    <property type="evidence" value="ECO:0007669"/>
    <property type="project" value="InterPro"/>
</dbReference>
<dbReference type="GO" id="GO:0000278">
    <property type="term" value="P:mitotic cell cycle"/>
    <property type="evidence" value="ECO:0007669"/>
    <property type="project" value="TreeGrafter"/>
</dbReference>
<feature type="compositionally biased region" description="Basic residues" evidence="3">
    <location>
        <begin position="12"/>
        <end position="25"/>
    </location>
</feature>
<dbReference type="GO" id="GO:0071163">
    <property type="term" value="P:DNA replication preinitiation complex assembly"/>
    <property type="evidence" value="ECO:0007669"/>
    <property type="project" value="InterPro"/>
</dbReference>
<feature type="region of interest" description="Disordered" evidence="3">
    <location>
        <begin position="132"/>
        <end position="154"/>
    </location>
</feature>
<comment type="caution">
    <text evidence="5">The sequence shown here is derived from an EMBL/GenBank/DDBJ whole genome shotgun (WGS) entry which is preliminary data.</text>
</comment>
<proteinExistence type="inferred from homology"/>
<feature type="domain" description="CDT1 Geminin-binding" evidence="4">
    <location>
        <begin position="426"/>
        <end position="598"/>
    </location>
</feature>
<evidence type="ECO:0000313" key="5">
    <source>
        <dbReference type="EMBL" id="KAK3757965.1"/>
    </source>
</evidence>
<dbReference type="EMBL" id="JAWDGP010005302">
    <property type="protein sequence ID" value="KAK3757965.1"/>
    <property type="molecule type" value="Genomic_DNA"/>
</dbReference>
<dbReference type="GO" id="GO:0000076">
    <property type="term" value="P:DNA replication checkpoint signaling"/>
    <property type="evidence" value="ECO:0007669"/>
    <property type="project" value="TreeGrafter"/>
</dbReference>
<dbReference type="CDD" id="cd08674">
    <property type="entry name" value="Cdt1_m"/>
    <property type="match status" value="1"/>
</dbReference>
<dbReference type="Gene3D" id="1.10.10.1420">
    <property type="entry name" value="DNA replication factor Cdt1, C-terminal WH domain"/>
    <property type="match status" value="1"/>
</dbReference>
<dbReference type="InterPro" id="IPR038090">
    <property type="entry name" value="Cdt1_C_WH_dom_sf"/>
</dbReference>
<protein>
    <recommendedName>
        <fullName evidence="4">CDT1 Geminin-binding domain-containing protein</fullName>
    </recommendedName>
</protein>
<dbReference type="CDD" id="cd08767">
    <property type="entry name" value="Cdt1_c"/>
    <property type="match status" value="1"/>
</dbReference>
<keyword evidence="2" id="KW-0131">Cell cycle</keyword>
<dbReference type="PANTHER" id="PTHR28637">
    <property type="entry name" value="DNA REPLICATION FACTOR CDT1"/>
    <property type="match status" value="1"/>
</dbReference>
<evidence type="ECO:0000256" key="1">
    <source>
        <dbReference type="ARBA" id="ARBA00008356"/>
    </source>
</evidence>
<dbReference type="Proteomes" id="UP001283361">
    <property type="component" value="Unassembled WGS sequence"/>
</dbReference>
<evidence type="ECO:0000256" key="2">
    <source>
        <dbReference type="ARBA" id="ARBA00023306"/>
    </source>
</evidence>
<feature type="region of interest" description="Disordered" evidence="3">
    <location>
        <begin position="296"/>
        <end position="333"/>
    </location>
</feature>
<name>A0AAE1D5W2_9GAST</name>
<dbReference type="InterPro" id="IPR036390">
    <property type="entry name" value="WH_DNA-bd_sf"/>
</dbReference>
<feature type="compositionally biased region" description="Polar residues" evidence="3">
    <location>
        <begin position="29"/>
        <end position="40"/>
    </location>
</feature>
<feature type="region of interest" description="Disordered" evidence="3">
    <location>
        <begin position="377"/>
        <end position="401"/>
    </location>
</feature>
<dbReference type="GO" id="GO:0005634">
    <property type="term" value="C:nucleus"/>
    <property type="evidence" value="ECO:0007669"/>
    <property type="project" value="TreeGrafter"/>
</dbReference>
<evidence type="ECO:0000313" key="6">
    <source>
        <dbReference type="Proteomes" id="UP001283361"/>
    </source>
</evidence>
<feature type="compositionally biased region" description="Polar residues" evidence="3">
    <location>
        <begin position="135"/>
        <end position="149"/>
    </location>
</feature>
<sequence>MAQPKVKDFFQARKKRDIHPAKRRKIEVQPSSSFSYQSDLAGSEVKRAQSPSINENANLCPSNPEVVVRSGRLASCLDTNASNTSQTRACRGLRSKTSSSTRLQKATCSSGFDFKSQKKITDLLEFKFPTESDASKSCSTDFTPTPSNADKSKADRVTVSESNISEIPEENMIAEEITSVKDDHCSSSTPRKRSIQTEANTESSKTRKCKVPHRRVVECPSSPSNSAKKKLELNLDLDSSERKEFLPECAESNLLDFSVPENIANDECNDPEKGKESHTGKNFLIRLVSEVESPDLPISPLAMTPERSPDSENPILEPKDKTPSPEPCSPKLRNLSQKLKGLSKMNGKALKNRLKQNGKLEDVKQKLDRLDKALEKTEKAKAAKEEEDGSEITSVEDSKKDKDKEVLPAYQRFEHLAKKGLPTLVLPFSYKTLEGTFQAMDSVVSMLHNRSEMCTYSKLKAAVQNFTKKNFEEKTVGQIKTVAPDAYIFRQEKNVGTQENKKGYALTIEADLNKEVSERPDDKVSRTPEGKPVFTASALIHRKQHFHNSLLGLVMKHHKTFLASLKPPLNIPDSKITRWHPKFQLDQVPDIVPSPLPQPPEVRVYQSAKDVLNAQRGRLNPRVEEALAKVVEENKIIAAASPISTLSSTTSALKVSSSSSPSPVNSPSMKGIPAALLAKIRAKEALKMEAALTRDPEEDNKTKMMGHLPEMIRIIRSYFITEKKPALPLDVIYKKLEDSYRSGISRKDVEQHVKLMAELVPELVSVVEIKRGSFLKFDRNVDAQAVANKIMNMVKSRK</sequence>
<dbReference type="AlphaFoldDB" id="A0AAE1D5W2"/>
<feature type="region of interest" description="Disordered" evidence="3">
    <location>
        <begin position="1"/>
        <end position="62"/>
    </location>
</feature>
<evidence type="ECO:0000256" key="3">
    <source>
        <dbReference type="SAM" id="MobiDB-lite"/>
    </source>
</evidence>
<dbReference type="SUPFAM" id="SSF46785">
    <property type="entry name" value="Winged helix' DNA-binding domain"/>
    <property type="match status" value="1"/>
</dbReference>
<gene>
    <name evidence="5" type="ORF">RRG08_058279</name>
</gene>
<comment type="similarity">
    <text evidence="1">Belongs to the Cdt1 family.</text>
</comment>
<dbReference type="InterPro" id="IPR014939">
    <property type="entry name" value="CDT1_Gemini-bd-like"/>
</dbReference>
<feature type="region of interest" description="Disordered" evidence="3">
    <location>
        <begin position="181"/>
        <end position="207"/>
    </location>
</feature>
<feature type="compositionally biased region" description="Basic and acidic residues" evidence="3">
    <location>
        <begin position="1"/>
        <end position="11"/>
    </location>
</feature>
<keyword evidence="6" id="KW-1185">Reference proteome</keyword>
<reference evidence="5" key="1">
    <citation type="journal article" date="2023" name="G3 (Bethesda)">
        <title>A reference genome for the long-term kleptoplast-retaining sea slug Elysia crispata morphotype clarki.</title>
        <authorList>
            <person name="Eastman K.E."/>
            <person name="Pendleton A.L."/>
            <person name="Shaikh M.A."/>
            <person name="Suttiyut T."/>
            <person name="Ogas R."/>
            <person name="Tomko P."/>
            <person name="Gavelis G."/>
            <person name="Widhalm J.R."/>
            <person name="Wisecaver J.H."/>
        </authorList>
    </citation>
    <scope>NUCLEOTIDE SEQUENCE</scope>
    <source>
        <strain evidence="5">ECLA1</strain>
    </source>
</reference>
<dbReference type="PANTHER" id="PTHR28637:SF1">
    <property type="entry name" value="DNA REPLICATION FACTOR CDT1"/>
    <property type="match status" value="1"/>
</dbReference>
<dbReference type="GO" id="GO:0070182">
    <property type="term" value="F:DNA polymerase binding"/>
    <property type="evidence" value="ECO:0007669"/>
    <property type="project" value="TreeGrafter"/>
</dbReference>
<dbReference type="SMART" id="SM01075">
    <property type="entry name" value="CDT1"/>
    <property type="match status" value="1"/>
</dbReference>
<dbReference type="Pfam" id="PF08839">
    <property type="entry name" value="CDT1"/>
    <property type="match status" value="1"/>
</dbReference>
<dbReference type="GO" id="GO:0003677">
    <property type="term" value="F:DNA binding"/>
    <property type="evidence" value="ECO:0007669"/>
    <property type="project" value="InterPro"/>
</dbReference>
<dbReference type="InterPro" id="IPR045173">
    <property type="entry name" value="Cdt1"/>
</dbReference>
<dbReference type="Pfam" id="PF16679">
    <property type="entry name" value="CDT1_C"/>
    <property type="match status" value="1"/>
</dbReference>
<organism evidence="5 6">
    <name type="scientific">Elysia crispata</name>
    <name type="common">lettuce slug</name>
    <dbReference type="NCBI Taxonomy" id="231223"/>
    <lineage>
        <taxon>Eukaryota</taxon>
        <taxon>Metazoa</taxon>
        <taxon>Spiralia</taxon>
        <taxon>Lophotrochozoa</taxon>
        <taxon>Mollusca</taxon>
        <taxon>Gastropoda</taxon>
        <taxon>Heterobranchia</taxon>
        <taxon>Euthyneura</taxon>
        <taxon>Panpulmonata</taxon>
        <taxon>Sacoglossa</taxon>
        <taxon>Placobranchoidea</taxon>
        <taxon>Plakobranchidae</taxon>
        <taxon>Elysia</taxon>
    </lineage>
</organism>
<feature type="compositionally biased region" description="Polar residues" evidence="3">
    <location>
        <begin position="49"/>
        <end position="61"/>
    </location>
</feature>
<evidence type="ECO:0000259" key="4">
    <source>
        <dbReference type="SMART" id="SM01075"/>
    </source>
</evidence>
<accession>A0AAE1D5W2</accession>
<dbReference type="InterPro" id="IPR032054">
    <property type="entry name" value="Cdt1_C"/>
</dbReference>